<keyword evidence="4" id="KW-1185">Reference proteome</keyword>
<evidence type="ECO:0000313" key="3">
    <source>
        <dbReference type="EMBL" id="GAQ86153.1"/>
    </source>
</evidence>
<dbReference type="STRING" id="105231.A0A1Y1I6K6"/>
<dbReference type="InterPro" id="IPR050587">
    <property type="entry name" value="GNT1/Glycosyltrans_8"/>
</dbReference>
<dbReference type="InterPro" id="IPR029044">
    <property type="entry name" value="Nucleotide-diphossugar_trans"/>
</dbReference>
<keyword evidence="1" id="KW-0328">Glycosyltransferase</keyword>
<dbReference type="GO" id="GO:0016757">
    <property type="term" value="F:glycosyltransferase activity"/>
    <property type="evidence" value="ECO:0000318"/>
    <property type="project" value="GO_Central"/>
</dbReference>
<dbReference type="OMA" id="CEATWAH"/>
<name>A0A1Y1I6K6_KLENI</name>
<dbReference type="PANTHER" id="PTHR11183">
    <property type="entry name" value="GLYCOGENIN SUBFAMILY MEMBER"/>
    <property type="match status" value="1"/>
</dbReference>
<gene>
    <name evidence="3" type="ORF">KFL_002730110</name>
</gene>
<dbReference type="AlphaFoldDB" id="A0A1Y1I6K6"/>
<dbReference type="Pfam" id="PF01501">
    <property type="entry name" value="Glyco_transf_8"/>
    <property type="match status" value="1"/>
</dbReference>
<dbReference type="OrthoDB" id="2014201at2759"/>
<protein>
    <recommendedName>
        <fullName evidence="2">Hexosyltransferase</fullName>
        <ecNumber evidence="2">2.4.1.-</ecNumber>
    </recommendedName>
</protein>
<evidence type="ECO:0000256" key="1">
    <source>
        <dbReference type="ARBA" id="ARBA00022676"/>
    </source>
</evidence>
<dbReference type="InterPro" id="IPR002495">
    <property type="entry name" value="Glyco_trans_8"/>
</dbReference>
<dbReference type="EC" id="2.4.1.-" evidence="2"/>
<dbReference type="SUPFAM" id="SSF53448">
    <property type="entry name" value="Nucleotide-diphospho-sugar transferases"/>
    <property type="match status" value="1"/>
</dbReference>
<reference evidence="3 4" key="1">
    <citation type="journal article" date="2014" name="Nat. Commun.">
        <title>Klebsormidium flaccidum genome reveals primary factors for plant terrestrial adaptation.</title>
        <authorList>
            <person name="Hori K."/>
            <person name="Maruyama F."/>
            <person name="Fujisawa T."/>
            <person name="Togashi T."/>
            <person name="Yamamoto N."/>
            <person name="Seo M."/>
            <person name="Sato S."/>
            <person name="Yamada T."/>
            <person name="Mori H."/>
            <person name="Tajima N."/>
            <person name="Moriyama T."/>
            <person name="Ikeuchi M."/>
            <person name="Watanabe M."/>
            <person name="Wada H."/>
            <person name="Kobayashi K."/>
            <person name="Saito M."/>
            <person name="Masuda T."/>
            <person name="Sasaki-Sekimoto Y."/>
            <person name="Mashiguchi K."/>
            <person name="Awai K."/>
            <person name="Shimojima M."/>
            <person name="Masuda S."/>
            <person name="Iwai M."/>
            <person name="Nobusawa T."/>
            <person name="Narise T."/>
            <person name="Kondo S."/>
            <person name="Saito H."/>
            <person name="Sato R."/>
            <person name="Murakawa M."/>
            <person name="Ihara Y."/>
            <person name="Oshima-Yamada Y."/>
            <person name="Ohtaka K."/>
            <person name="Satoh M."/>
            <person name="Sonobe K."/>
            <person name="Ishii M."/>
            <person name="Ohtani R."/>
            <person name="Kanamori-Sato M."/>
            <person name="Honoki R."/>
            <person name="Miyazaki D."/>
            <person name="Mochizuki H."/>
            <person name="Umetsu J."/>
            <person name="Higashi K."/>
            <person name="Shibata D."/>
            <person name="Kamiya Y."/>
            <person name="Sato N."/>
            <person name="Nakamura Y."/>
            <person name="Tabata S."/>
            <person name="Ida S."/>
            <person name="Kurokawa K."/>
            <person name="Ohta H."/>
        </authorList>
    </citation>
    <scope>NUCLEOTIDE SEQUENCE [LARGE SCALE GENOMIC DNA]</scope>
    <source>
        <strain evidence="3 4">NIES-2285</strain>
    </source>
</reference>
<sequence>MSPARRYCSVSDSLITKPKPRYAYLTFLVDGSDYWKGALALHKSLQLVGSRYPLVVAVTKEVPVKLRTLLSSHGCLIREIEDVALPESYTPDKYLQPYYITQYKKLRFWELTEFTKLCYLDADTIVLKNRDHLFDLIDSPSEIAGVQDCTCEGYKFHYRLCNTKYCQIEPSRAPWTFPDGKPVPAPYINAGFFMLMPNQKVAKDLVAKLWEFPPTGLAEQDYLNHYFEGRIKILPLANNLMLCNFWNHPTKVSVETAEMVHYCVAGSKPWRFDPSKPNMDHPAVQELAKKWHEIYGTDTTTPLGAVSPNSATLKAVVAAERPLMSRSTVGGVRVVA</sequence>
<dbReference type="Proteomes" id="UP000054558">
    <property type="component" value="Unassembled WGS sequence"/>
</dbReference>
<evidence type="ECO:0000313" key="4">
    <source>
        <dbReference type="Proteomes" id="UP000054558"/>
    </source>
</evidence>
<organism evidence="3 4">
    <name type="scientific">Klebsormidium nitens</name>
    <name type="common">Green alga</name>
    <name type="synonym">Ulothrix nitens</name>
    <dbReference type="NCBI Taxonomy" id="105231"/>
    <lineage>
        <taxon>Eukaryota</taxon>
        <taxon>Viridiplantae</taxon>
        <taxon>Streptophyta</taxon>
        <taxon>Klebsormidiophyceae</taxon>
        <taxon>Klebsormidiales</taxon>
        <taxon>Klebsormidiaceae</taxon>
        <taxon>Klebsormidium</taxon>
    </lineage>
</organism>
<accession>A0A1Y1I6K6</accession>
<keyword evidence="1" id="KW-0808">Transferase</keyword>
<comment type="similarity">
    <text evidence="2">Belongs to the glycosyltransferase 8 family.</text>
</comment>
<evidence type="ECO:0000256" key="2">
    <source>
        <dbReference type="RuleBase" id="RU362027"/>
    </source>
</evidence>
<dbReference type="Gene3D" id="3.90.550.10">
    <property type="entry name" value="Spore Coat Polysaccharide Biosynthesis Protein SpsA, Chain A"/>
    <property type="match status" value="1"/>
</dbReference>
<dbReference type="EMBL" id="DF237222">
    <property type="protein sequence ID" value="GAQ86153.1"/>
    <property type="molecule type" value="Genomic_DNA"/>
</dbReference>
<proteinExistence type="inferred from homology"/>